<evidence type="ECO:0000313" key="4">
    <source>
        <dbReference type="Proteomes" id="UP000184052"/>
    </source>
</evidence>
<dbReference type="InterPro" id="IPR036034">
    <property type="entry name" value="PDZ_sf"/>
</dbReference>
<evidence type="ECO:0000259" key="1">
    <source>
        <dbReference type="Pfam" id="PF04459"/>
    </source>
</evidence>
<dbReference type="InterPro" id="IPR045375">
    <property type="entry name" value="Put_radical_SAM-like_N"/>
</dbReference>
<dbReference type="SUPFAM" id="SSF50156">
    <property type="entry name" value="PDZ domain-like"/>
    <property type="match status" value="1"/>
</dbReference>
<sequence length="441" mass="50615">MEKNRIIDVLDGSISQELGVEKGDYLISINGVEVSDCIEYRFLETNDYIELEIEKKSGEIWVLEIEKETDETLGIVYENSLMDKVKTCSNKCVFCFIDQLPKGMRKSLYLKDDDSRLSFLLGNFLTMTNMKEEELDKIIEYGISPIKISVHSTNPDIRKRMLKNEAGGNVLEIIKRFQNTNITIDCQIVLVPEFNDREDLENTIEDLMGCYPTVRSVAIVPVGLTKHRDGLEEIRGFTVEESRYAIDQVETYQKKYLEEIGTRFVYLSDEFYIKGKVELPGYAEYEDFTLIENGVGMARQFEREVDDALEEIEFDEKENACNKVSMATGVLSYEFMKNIGLRIVERFKGLSIEVFEIKNEFFGEEVTVSGLVTGEDIIKQLKGRVKSTLLIPRDMLKSDEDIFLDDLMLEEVENELGARIIPVEVNGYSLINEIIGECNNE</sequence>
<dbReference type="InterPro" id="IPR058240">
    <property type="entry name" value="rSAM_sf"/>
</dbReference>
<proteinExistence type="predicted"/>
<organism evidence="3 4">
    <name type="scientific">Dethiosulfatibacter aminovorans DSM 17477</name>
    <dbReference type="NCBI Taxonomy" id="1121476"/>
    <lineage>
        <taxon>Bacteria</taxon>
        <taxon>Bacillati</taxon>
        <taxon>Bacillota</taxon>
        <taxon>Tissierellia</taxon>
        <taxon>Dethiosulfatibacter</taxon>
    </lineage>
</organism>
<dbReference type="EMBL" id="FQZL01000006">
    <property type="protein sequence ID" value="SHI73693.1"/>
    <property type="molecule type" value="Genomic_DNA"/>
</dbReference>
<reference evidence="3 4" key="1">
    <citation type="submission" date="2016-11" db="EMBL/GenBank/DDBJ databases">
        <authorList>
            <person name="Jaros S."/>
            <person name="Januszkiewicz K."/>
            <person name="Wedrychowicz H."/>
        </authorList>
    </citation>
    <scope>NUCLEOTIDE SEQUENCE [LARGE SCALE GENOMIC DNA]</scope>
    <source>
        <strain evidence="3 4">DSM 17477</strain>
    </source>
</reference>
<dbReference type="SUPFAM" id="SSF102114">
    <property type="entry name" value="Radical SAM enzymes"/>
    <property type="match status" value="1"/>
</dbReference>
<protein>
    <submittedName>
        <fullName evidence="3">Putative radical SAM enzyme, TIGR03279 family</fullName>
    </submittedName>
</protein>
<feature type="domain" description="Putative radical SAM N-terminal" evidence="2">
    <location>
        <begin position="67"/>
        <end position="217"/>
    </location>
</feature>
<dbReference type="Proteomes" id="UP000184052">
    <property type="component" value="Unassembled WGS sequence"/>
</dbReference>
<dbReference type="RefSeq" id="WP_073047939.1">
    <property type="nucleotide sequence ID" value="NZ_FQZL01000006.1"/>
</dbReference>
<dbReference type="OrthoDB" id="9774724at2"/>
<evidence type="ECO:0000313" key="3">
    <source>
        <dbReference type="EMBL" id="SHI73693.1"/>
    </source>
</evidence>
<feature type="domain" description="DUF512" evidence="1">
    <location>
        <begin position="220"/>
        <end position="424"/>
    </location>
</feature>
<accession>A0A1M6DKP4</accession>
<dbReference type="InterPro" id="IPR013785">
    <property type="entry name" value="Aldolase_TIM"/>
</dbReference>
<dbReference type="Pfam" id="PF19238">
    <property type="entry name" value="Radical_SAM_2"/>
    <property type="match status" value="1"/>
</dbReference>
<dbReference type="STRING" id="1121476.SAMN02745751_00951"/>
<gene>
    <name evidence="3" type="ORF">SAMN02745751_00951</name>
</gene>
<dbReference type="InterPro" id="IPR007549">
    <property type="entry name" value="DUF512"/>
</dbReference>
<dbReference type="Gene3D" id="3.20.20.70">
    <property type="entry name" value="Aldolase class I"/>
    <property type="match status" value="1"/>
</dbReference>
<keyword evidence="4" id="KW-1185">Reference proteome</keyword>
<dbReference type="Pfam" id="PF04459">
    <property type="entry name" value="DUF512"/>
    <property type="match status" value="1"/>
</dbReference>
<dbReference type="AlphaFoldDB" id="A0A1M6DKP4"/>
<name>A0A1M6DKP4_9FIRM</name>
<evidence type="ECO:0000259" key="2">
    <source>
        <dbReference type="Pfam" id="PF19238"/>
    </source>
</evidence>